<dbReference type="PANTHER" id="PTHR33993:SF14">
    <property type="entry name" value="GB|AAF24581.1"/>
    <property type="match status" value="1"/>
</dbReference>
<feature type="domain" description="VOC" evidence="1">
    <location>
        <begin position="11"/>
        <end position="128"/>
    </location>
</feature>
<dbReference type="EMBL" id="BAAARW010000024">
    <property type="protein sequence ID" value="GAA2439664.1"/>
    <property type="molecule type" value="Genomic_DNA"/>
</dbReference>
<dbReference type="Pfam" id="PF18029">
    <property type="entry name" value="Glyoxalase_6"/>
    <property type="match status" value="1"/>
</dbReference>
<dbReference type="RefSeq" id="WP_344593989.1">
    <property type="nucleotide sequence ID" value="NZ_BAAARW010000024.1"/>
</dbReference>
<gene>
    <name evidence="2" type="ORF">GCM10010191_63790</name>
</gene>
<dbReference type="InterPro" id="IPR041581">
    <property type="entry name" value="Glyoxalase_6"/>
</dbReference>
<evidence type="ECO:0000259" key="1">
    <source>
        <dbReference type="PROSITE" id="PS51819"/>
    </source>
</evidence>
<dbReference type="Proteomes" id="UP001501231">
    <property type="component" value="Unassembled WGS sequence"/>
</dbReference>
<feature type="domain" description="VOC" evidence="1">
    <location>
        <begin position="142"/>
        <end position="258"/>
    </location>
</feature>
<name>A0ABP5X314_9ACTN</name>
<dbReference type="CDD" id="cd07247">
    <property type="entry name" value="SgaA_N_like"/>
    <property type="match status" value="2"/>
</dbReference>
<accession>A0ABP5X314</accession>
<reference evidence="3" key="1">
    <citation type="journal article" date="2019" name="Int. J. Syst. Evol. Microbiol.">
        <title>The Global Catalogue of Microorganisms (GCM) 10K type strain sequencing project: providing services to taxonomists for standard genome sequencing and annotation.</title>
        <authorList>
            <consortium name="The Broad Institute Genomics Platform"/>
            <consortium name="The Broad Institute Genome Sequencing Center for Infectious Disease"/>
            <person name="Wu L."/>
            <person name="Ma J."/>
        </authorList>
    </citation>
    <scope>NUCLEOTIDE SEQUENCE [LARGE SCALE GENOMIC DNA]</scope>
    <source>
        <strain evidence="3">JCM 3325</strain>
    </source>
</reference>
<dbReference type="Pfam" id="PF00903">
    <property type="entry name" value="Glyoxalase"/>
    <property type="match status" value="1"/>
</dbReference>
<evidence type="ECO:0000313" key="2">
    <source>
        <dbReference type="EMBL" id="GAA2439664.1"/>
    </source>
</evidence>
<dbReference type="SUPFAM" id="SSF54593">
    <property type="entry name" value="Glyoxalase/Bleomycin resistance protein/Dihydroxybiphenyl dioxygenase"/>
    <property type="match status" value="2"/>
</dbReference>
<evidence type="ECO:0000313" key="3">
    <source>
        <dbReference type="Proteomes" id="UP001501231"/>
    </source>
</evidence>
<dbReference type="PANTHER" id="PTHR33993">
    <property type="entry name" value="GLYOXALASE-RELATED"/>
    <property type="match status" value="1"/>
</dbReference>
<dbReference type="InterPro" id="IPR037523">
    <property type="entry name" value="VOC_core"/>
</dbReference>
<comment type="caution">
    <text evidence="2">The sequence shown here is derived from an EMBL/GenBank/DDBJ whole genome shotgun (WGS) entry which is preliminary data.</text>
</comment>
<sequence length="260" mass="27630">MPERTSYEPGTPCWVDLGTPDFASSKEFYGRLFGWHAQEPVDPVTGGYTMMTPGPGDARPVAALMPQTVEGQPVAWCTYVSVTDLDAVTEAVRRAGGQVLMEPMDILDQGRIAIFADAVGAVLGAWQPQGFQGAGVVNEPGTYCWSELACRDPEAAKAFYGAVFGWEGETRSDGGIAYTEWRNPGGPPVGGMIPMGEEWPREVPPHWMVYFAVADCDAAAALAGELGGTVHVPPTDLPIGRFAVLSDPQGGPFSVIHLTG</sequence>
<protein>
    <submittedName>
        <fullName evidence="2">VOC family protein</fullName>
    </submittedName>
</protein>
<dbReference type="InterPro" id="IPR029068">
    <property type="entry name" value="Glyas_Bleomycin-R_OHBP_Dase"/>
</dbReference>
<dbReference type="InterPro" id="IPR004360">
    <property type="entry name" value="Glyas_Fos-R_dOase_dom"/>
</dbReference>
<dbReference type="PROSITE" id="PS51819">
    <property type="entry name" value="VOC"/>
    <property type="match status" value="2"/>
</dbReference>
<keyword evidence="3" id="KW-1185">Reference proteome</keyword>
<dbReference type="Gene3D" id="3.10.180.10">
    <property type="entry name" value="2,3-Dihydroxybiphenyl 1,2-Dioxygenase, domain 1"/>
    <property type="match status" value="2"/>
</dbReference>
<proteinExistence type="predicted"/>
<dbReference type="InterPro" id="IPR052164">
    <property type="entry name" value="Anthracycline_SecMetBiosynth"/>
</dbReference>
<organism evidence="2 3">
    <name type="scientific">Actinomadura vinacea</name>
    <dbReference type="NCBI Taxonomy" id="115336"/>
    <lineage>
        <taxon>Bacteria</taxon>
        <taxon>Bacillati</taxon>
        <taxon>Actinomycetota</taxon>
        <taxon>Actinomycetes</taxon>
        <taxon>Streptosporangiales</taxon>
        <taxon>Thermomonosporaceae</taxon>
        <taxon>Actinomadura</taxon>
    </lineage>
</organism>